<comment type="caution">
    <text evidence="1">The sequence shown here is derived from an EMBL/GenBank/DDBJ whole genome shotgun (WGS) entry which is preliminary data.</text>
</comment>
<proteinExistence type="predicted"/>
<name>A0A2S3ZC93_9MICO</name>
<evidence type="ECO:0008006" key="3">
    <source>
        <dbReference type="Google" id="ProtNLM"/>
    </source>
</evidence>
<protein>
    <recommendedName>
        <fullName evidence="3">MepB domain containing protein</fullName>
    </recommendedName>
</protein>
<dbReference type="AlphaFoldDB" id="A0A2S3ZC93"/>
<evidence type="ECO:0000313" key="2">
    <source>
        <dbReference type="Proteomes" id="UP000237104"/>
    </source>
</evidence>
<gene>
    <name evidence="1" type="ORF">C3B59_10870</name>
</gene>
<dbReference type="OrthoDB" id="4954833at2"/>
<evidence type="ECO:0000313" key="1">
    <source>
        <dbReference type="EMBL" id="POH63363.1"/>
    </source>
</evidence>
<dbReference type="InterPro" id="IPR011235">
    <property type="entry name" value="MepB-like"/>
</dbReference>
<organism evidence="1 2">
    <name type="scientific">Cryobacterium zongtaii</name>
    <dbReference type="NCBI Taxonomy" id="1259217"/>
    <lineage>
        <taxon>Bacteria</taxon>
        <taxon>Bacillati</taxon>
        <taxon>Actinomycetota</taxon>
        <taxon>Actinomycetes</taxon>
        <taxon>Micrococcales</taxon>
        <taxon>Microbacteriaceae</taxon>
        <taxon>Cryobacterium</taxon>
    </lineage>
</organism>
<dbReference type="Pfam" id="PF08877">
    <property type="entry name" value="MepB-like"/>
    <property type="match status" value="1"/>
</dbReference>
<dbReference type="Gene3D" id="3.40.1350.140">
    <property type="entry name" value="MepB-like"/>
    <property type="match status" value="1"/>
</dbReference>
<accession>A0A2S3ZC93</accession>
<dbReference type="InterPro" id="IPR038231">
    <property type="entry name" value="MepB-like_sf"/>
</dbReference>
<dbReference type="EMBL" id="PPXF01000050">
    <property type="protein sequence ID" value="POH63363.1"/>
    <property type="molecule type" value="Genomic_DNA"/>
</dbReference>
<reference evidence="1 2" key="1">
    <citation type="submission" date="2018-01" db="EMBL/GenBank/DDBJ databases">
        <title>Cryobacterium sp. nov., from glaciers in China.</title>
        <authorList>
            <person name="Liu Q."/>
            <person name="Xin Y.-H."/>
        </authorList>
    </citation>
    <scope>NUCLEOTIDE SEQUENCE [LARGE SCALE GENOMIC DNA]</scope>
    <source>
        <strain evidence="1 2">TMB1-8</strain>
    </source>
</reference>
<sequence length="159" mass="17479">MALCGSLCGHSETAAAEIDIDIDNDNADYGAAVARIGTRRLRFRVGRVTPRKVGLFVAVWRRSSTGSTEPFPVDDVDHLVILTREGLHSGQFVFPRSALQRHGIVSVAGQGGKRGFRVYPPWSRTSNAQAIRTQAWQGAFFLDTSDGVDLERLRELLDP</sequence>
<dbReference type="Proteomes" id="UP000237104">
    <property type="component" value="Unassembled WGS sequence"/>
</dbReference>